<evidence type="ECO:0000313" key="2">
    <source>
        <dbReference type="Proteomes" id="UP000464178"/>
    </source>
</evidence>
<organism evidence="1 2">
    <name type="scientific">Gemmata massiliana</name>
    <dbReference type="NCBI Taxonomy" id="1210884"/>
    <lineage>
        <taxon>Bacteria</taxon>
        <taxon>Pseudomonadati</taxon>
        <taxon>Planctomycetota</taxon>
        <taxon>Planctomycetia</taxon>
        <taxon>Gemmatales</taxon>
        <taxon>Gemmataceae</taxon>
        <taxon>Gemmata</taxon>
    </lineage>
</organism>
<proteinExistence type="predicted"/>
<accession>A0A6P2DIS0</accession>
<reference evidence="1 2" key="1">
    <citation type="submission" date="2019-05" db="EMBL/GenBank/DDBJ databases">
        <authorList>
            <consortium name="Science for Life Laboratories"/>
        </authorList>
    </citation>
    <scope>NUCLEOTIDE SEQUENCE [LARGE SCALE GENOMIC DNA]</scope>
    <source>
        <strain evidence="1">Soil9</strain>
    </source>
</reference>
<dbReference type="EMBL" id="LR593886">
    <property type="protein sequence ID" value="VTS02205.1"/>
    <property type="molecule type" value="Genomic_DNA"/>
</dbReference>
<dbReference type="Proteomes" id="UP000464178">
    <property type="component" value="Chromosome"/>
</dbReference>
<sequence>MVEPYLTMAEIEAKYPNEWVLVDKLKKGRDGFAVGGIVAAHGADKEAVLRQAESIPKPVDLAFYYTGPIPEDVIFLL</sequence>
<gene>
    <name evidence="1" type="ORF">SOIL9_75940</name>
</gene>
<evidence type="ECO:0000313" key="1">
    <source>
        <dbReference type="EMBL" id="VTS02205.1"/>
    </source>
</evidence>
<keyword evidence="2" id="KW-1185">Reference proteome</keyword>
<protein>
    <recommendedName>
        <fullName evidence="3">DUF5678 domain-containing protein</fullName>
    </recommendedName>
</protein>
<dbReference type="AlphaFoldDB" id="A0A6P2DIS0"/>
<evidence type="ECO:0008006" key="3">
    <source>
        <dbReference type="Google" id="ProtNLM"/>
    </source>
</evidence>
<dbReference type="RefSeq" id="WP_162672676.1">
    <property type="nucleotide sequence ID" value="NZ_LR593886.1"/>
</dbReference>
<name>A0A6P2DIS0_9BACT</name>
<dbReference type="KEGG" id="gms:SOIL9_75940"/>